<dbReference type="PANTHER" id="PTHR45868">
    <property type="entry name" value="HEAVY METAL-ASSOCIATED ISOPRENYLATED PLANT PROTEIN 33-RELATED"/>
    <property type="match status" value="1"/>
</dbReference>
<dbReference type="Proteomes" id="UP001161247">
    <property type="component" value="Chromosome 5"/>
</dbReference>
<dbReference type="GO" id="GO:0046872">
    <property type="term" value="F:metal ion binding"/>
    <property type="evidence" value="ECO:0007669"/>
    <property type="project" value="UniProtKB-KW"/>
</dbReference>
<accession>A0AAV1DMD7</accession>
<dbReference type="PANTHER" id="PTHR45868:SF74">
    <property type="entry name" value="HEAVY METAL-ASSOCIATED ISOPRENYLATED PLANT PROTEIN 33"/>
    <property type="match status" value="1"/>
</dbReference>
<protein>
    <submittedName>
        <fullName evidence="7">OLC1v1007333C1</fullName>
    </submittedName>
</protein>
<name>A0AAV1DMD7_OLDCO</name>
<reference evidence="7" key="1">
    <citation type="submission" date="2023-03" db="EMBL/GenBank/DDBJ databases">
        <authorList>
            <person name="Julca I."/>
        </authorList>
    </citation>
    <scope>NUCLEOTIDE SEQUENCE</scope>
</reference>
<evidence type="ECO:0000313" key="7">
    <source>
        <dbReference type="EMBL" id="CAI9107862.1"/>
    </source>
</evidence>
<evidence type="ECO:0000256" key="2">
    <source>
        <dbReference type="ARBA" id="ARBA00022481"/>
    </source>
</evidence>
<gene>
    <name evidence="7" type="ORF">OLC1_LOCUS16063</name>
</gene>
<evidence type="ECO:0000259" key="6">
    <source>
        <dbReference type="PROSITE" id="PS50846"/>
    </source>
</evidence>
<proteinExistence type="inferred from homology"/>
<evidence type="ECO:0000256" key="3">
    <source>
        <dbReference type="ARBA" id="ARBA00022723"/>
    </source>
</evidence>
<evidence type="ECO:0000313" key="8">
    <source>
        <dbReference type="Proteomes" id="UP001161247"/>
    </source>
</evidence>
<organism evidence="7 8">
    <name type="scientific">Oldenlandia corymbosa var. corymbosa</name>
    <dbReference type="NCBI Taxonomy" id="529605"/>
    <lineage>
        <taxon>Eukaryota</taxon>
        <taxon>Viridiplantae</taxon>
        <taxon>Streptophyta</taxon>
        <taxon>Embryophyta</taxon>
        <taxon>Tracheophyta</taxon>
        <taxon>Spermatophyta</taxon>
        <taxon>Magnoliopsida</taxon>
        <taxon>eudicotyledons</taxon>
        <taxon>Gunneridae</taxon>
        <taxon>Pentapetalae</taxon>
        <taxon>asterids</taxon>
        <taxon>lamiids</taxon>
        <taxon>Gentianales</taxon>
        <taxon>Rubiaceae</taxon>
        <taxon>Rubioideae</taxon>
        <taxon>Spermacoceae</taxon>
        <taxon>Hedyotis-Oldenlandia complex</taxon>
        <taxon>Oldenlandia</taxon>
    </lineage>
</organism>
<keyword evidence="4" id="KW-0449">Lipoprotein</keyword>
<keyword evidence="8" id="KW-1185">Reference proteome</keyword>
<evidence type="ECO:0000256" key="4">
    <source>
        <dbReference type="ARBA" id="ARBA00023289"/>
    </source>
</evidence>
<keyword evidence="3" id="KW-0479">Metal-binding</keyword>
<dbReference type="InterPro" id="IPR006121">
    <property type="entry name" value="HMA_dom"/>
</dbReference>
<dbReference type="CDD" id="cd00371">
    <property type="entry name" value="HMA"/>
    <property type="match status" value="1"/>
</dbReference>
<dbReference type="PROSITE" id="PS50846">
    <property type="entry name" value="HMA_2"/>
    <property type="match status" value="1"/>
</dbReference>
<dbReference type="InterPro" id="IPR036163">
    <property type="entry name" value="HMA_dom_sf"/>
</dbReference>
<dbReference type="Gene3D" id="3.30.70.100">
    <property type="match status" value="1"/>
</dbReference>
<feature type="domain" description="HMA" evidence="6">
    <location>
        <begin position="8"/>
        <end position="73"/>
    </location>
</feature>
<comment type="subcellular location">
    <subcellularLocation>
        <location evidence="1">Membrane</location>
        <topology evidence="1">Peripheral membrane protein</topology>
    </subcellularLocation>
</comment>
<dbReference type="GO" id="GO:0009626">
    <property type="term" value="P:plant-type hypersensitive response"/>
    <property type="evidence" value="ECO:0007669"/>
    <property type="project" value="UniProtKB-KW"/>
</dbReference>
<comment type="similarity">
    <text evidence="5">Belongs to the HIPP family.</text>
</comment>
<keyword evidence="2" id="KW-0488">Methylation</keyword>
<dbReference type="SUPFAM" id="SSF55008">
    <property type="entry name" value="HMA, heavy metal-associated domain"/>
    <property type="match status" value="1"/>
</dbReference>
<dbReference type="GO" id="GO:0016020">
    <property type="term" value="C:membrane"/>
    <property type="evidence" value="ECO:0007669"/>
    <property type="project" value="UniProtKB-SubCell"/>
</dbReference>
<sequence length="160" mass="18174">MENHHSGYPKIVLRVNINCCENCPKVLKKEFEEIKGVRSIRVEPEERLVYVIGEVDPSLLIKVASKKTNKKAEVVSYEKEPLRSNDHKVEDYVPPQFDESVCSDPHCKTHRSRPWIGQTVPPMSSADHPHHNAAGGFSGGGWNYFPGFARRPGYGGHRYY</sequence>
<evidence type="ECO:0000256" key="1">
    <source>
        <dbReference type="ARBA" id="ARBA00004170"/>
    </source>
</evidence>
<dbReference type="AlphaFoldDB" id="A0AAV1DMD7"/>
<dbReference type="Pfam" id="PF00403">
    <property type="entry name" value="HMA"/>
    <property type="match status" value="1"/>
</dbReference>
<keyword evidence="4" id="KW-0636">Prenylation</keyword>
<evidence type="ECO:0000256" key="5">
    <source>
        <dbReference type="ARBA" id="ARBA00024045"/>
    </source>
</evidence>
<dbReference type="EMBL" id="OX459122">
    <property type="protein sequence ID" value="CAI9107862.1"/>
    <property type="molecule type" value="Genomic_DNA"/>
</dbReference>